<keyword evidence="3" id="KW-1185">Reference proteome</keyword>
<name>A0A0L0FI05_9EUKA</name>
<dbReference type="SUPFAM" id="SSF54236">
    <property type="entry name" value="Ubiquitin-like"/>
    <property type="match status" value="1"/>
</dbReference>
<protein>
    <recommendedName>
        <fullName evidence="1">Ubiquitin-like domain-containing protein</fullName>
    </recommendedName>
</protein>
<proteinExistence type="predicted"/>
<dbReference type="AlphaFoldDB" id="A0A0L0FI05"/>
<sequence>MRVTVNRPENDVPLEFELPADSSVFALKDEINKHSGVPKEVQHLNYQGRELKNKQQLQYVLSHLVTAQPGAVSTATSEENSQSGKDFMNIASDNLALDLTYELSGSSCVECCGMFCVLKPFQCYFRTLCCNSGCDLRFNECQYFCWKCIFCPSDAQKHEA</sequence>
<evidence type="ECO:0000313" key="3">
    <source>
        <dbReference type="Proteomes" id="UP000054560"/>
    </source>
</evidence>
<dbReference type="InterPro" id="IPR029071">
    <property type="entry name" value="Ubiquitin-like_domsf"/>
</dbReference>
<dbReference type="GeneID" id="25911915"/>
<dbReference type="PROSITE" id="PS50053">
    <property type="entry name" value="UBIQUITIN_2"/>
    <property type="match status" value="1"/>
</dbReference>
<organism evidence="2 3">
    <name type="scientific">Sphaeroforma arctica JP610</name>
    <dbReference type="NCBI Taxonomy" id="667725"/>
    <lineage>
        <taxon>Eukaryota</taxon>
        <taxon>Ichthyosporea</taxon>
        <taxon>Ichthyophonida</taxon>
        <taxon>Sphaeroforma</taxon>
    </lineage>
</organism>
<gene>
    <name evidence="2" type="ORF">SARC_11411</name>
</gene>
<evidence type="ECO:0000313" key="2">
    <source>
        <dbReference type="EMBL" id="KNC76076.1"/>
    </source>
</evidence>
<dbReference type="CDD" id="cd17039">
    <property type="entry name" value="Ubl_ubiquitin_like"/>
    <property type="match status" value="1"/>
</dbReference>
<reference evidence="2 3" key="1">
    <citation type="submission" date="2011-02" db="EMBL/GenBank/DDBJ databases">
        <title>The Genome Sequence of Sphaeroforma arctica JP610.</title>
        <authorList>
            <consortium name="The Broad Institute Genome Sequencing Platform"/>
            <person name="Russ C."/>
            <person name="Cuomo C."/>
            <person name="Young S.K."/>
            <person name="Zeng Q."/>
            <person name="Gargeya S."/>
            <person name="Alvarado L."/>
            <person name="Berlin A."/>
            <person name="Chapman S.B."/>
            <person name="Chen Z."/>
            <person name="Freedman E."/>
            <person name="Gellesch M."/>
            <person name="Goldberg J."/>
            <person name="Griggs A."/>
            <person name="Gujja S."/>
            <person name="Heilman E."/>
            <person name="Heiman D."/>
            <person name="Howarth C."/>
            <person name="Mehta T."/>
            <person name="Neiman D."/>
            <person name="Pearson M."/>
            <person name="Roberts A."/>
            <person name="Saif S."/>
            <person name="Shea T."/>
            <person name="Shenoy N."/>
            <person name="Sisk P."/>
            <person name="Stolte C."/>
            <person name="Sykes S."/>
            <person name="White J."/>
            <person name="Yandava C."/>
            <person name="Burger G."/>
            <person name="Gray M.W."/>
            <person name="Holland P.W.H."/>
            <person name="King N."/>
            <person name="Lang F.B.F."/>
            <person name="Roger A.J."/>
            <person name="Ruiz-Trillo I."/>
            <person name="Haas B."/>
            <person name="Nusbaum C."/>
            <person name="Birren B."/>
        </authorList>
    </citation>
    <scope>NUCLEOTIDE SEQUENCE [LARGE SCALE GENOMIC DNA]</scope>
    <source>
        <strain evidence="2 3">JP610</strain>
    </source>
</reference>
<accession>A0A0L0FI05</accession>
<evidence type="ECO:0000259" key="1">
    <source>
        <dbReference type="PROSITE" id="PS50053"/>
    </source>
</evidence>
<dbReference type="Gene3D" id="3.10.20.90">
    <property type="entry name" value="Phosphatidylinositol 3-kinase Catalytic Subunit, Chain A, domain 1"/>
    <property type="match status" value="1"/>
</dbReference>
<dbReference type="EMBL" id="KQ243269">
    <property type="protein sequence ID" value="KNC76076.1"/>
    <property type="molecule type" value="Genomic_DNA"/>
</dbReference>
<dbReference type="OrthoDB" id="10258888at2759"/>
<dbReference type="Proteomes" id="UP000054560">
    <property type="component" value="Unassembled WGS sequence"/>
</dbReference>
<feature type="domain" description="Ubiquitin-like" evidence="1">
    <location>
        <begin position="1"/>
        <end position="58"/>
    </location>
</feature>
<dbReference type="Pfam" id="PF00240">
    <property type="entry name" value="ubiquitin"/>
    <property type="match status" value="1"/>
</dbReference>
<dbReference type="RefSeq" id="XP_014149978.1">
    <property type="nucleotide sequence ID" value="XM_014294503.1"/>
</dbReference>
<dbReference type="InterPro" id="IPR000626">
    <property type="entry name" value="Ubiquitin-like_dom"/>
</dbReference>